<dbReference type="Proteomes" id="UP000323012">
    <property type="component" value="Unassembled WGS sequence"/>
</dbReference>
<dbReference type="KEGG" id="aact:ACT75_10630"/>
<evidence type="ECO:0000313" key="2">
    <source>
        <dbReference type="EMBL" id="AMQ94940.1"/>
    </source>
</evidence>
<sequence>MSKLKGAIKQAKRDIFTARLAIGGLVAICLALVWGLATAPNRIVVYNPPDLRAGSQRPWQEVPRPTVYAFAYQIFQQLNRWVTNGEENYKENIETLTPLLTPGCQEFLQKDYYDRLSNGELKERKRGVYEIVGRGFSDERIIVHSQDSWTVNLDLSVDEYFKDEKVKGALTRFPISIVKMDVDTKSNPWGLGFNCYSSIPLRLELKEEGK</sequence>
<organism evidence="4 7">
    <name type="scientific">Aggregatibacter actinomycetemcomitans</name>
    <name type="common">Actinobacillus actinomycetemcomitans</name>
    <name type="synonym">Haemophilus actinomycetemcomitans</name>
    <dbReference type="NCBI Taxonomy" id="714"/>
    <lineage>
        <taxon>Bacteria</taxon>
        <taxon>Pseudomonadati</taxon>
        <taxon>Pseudomonadota</taxon>
        <taxon>Gammaproteobacteria</taxon>
        <taxon>Pasteurellales</taxon>
        <taxon>Pasteurellaceae</taxon>
        <taxon>Aggregatibacter</taxon>
    </lineage>
</organism>
<keyword evidence="1" id="KW-0472">Membrane</keyword>
<dbReference type="EMBL" id="VSED01000017">
    <property type="protein sequence ID" value="TYA38745.1"/>
    <property type="molecule type" value="Genomic_DNA"/>
</dbReference>
<keyword evidence="1" id="KW-0812">Transmembrane</keyword>
<dbReference type="EMBL" id="CP012959">
    <property type="protein sequence ID" value="AMQ94940.1"/>
    <property type="molecule type" value="Genomic_DNA"/>
</dbReference>
<dbReference type="SMR" id="A0A142G2R0"/>
<dbReference type="eggNOG" id="ENOG502Z7PS">
    <property type="taxonomic scope" value="Bacteria"/>
</dbReference>
<dbReference type="RefSeq" id="WP_005540950.1">
    <property type="nucleotide sequence ID" value="NZ_CP012959.1"/>
</dbReference>
<dbReference type="InterPro" id="IPR021548">
    <property type="entry name" value="DUF2895"/>
</dbReference>
<evidence type="ECO:0000256" key="1">
    <source>
        <dbReference type="SAM" id="Phobius"/>
    </source>
</evidence>
<gene>
    <name evidence="2" type="ORF">ACT75_10630</name>
    <name evidence="3" type="ORF">CQR80_00940</name>
    <name evidence="4" type="ORF">FXB79_07015</name>
</gene>
<reference evidence="4 7" key="3">
    <citation type="submission" date="2019-08" db="EMBL/GenBank/DDBJ databases">
        <title>Whole genome sequencing of Aggregatibacter actinomycetemcomitans cultured from blood stream infections in Denmark reveals a novel phylogenetic lineage expressing serotype a membrane O polysaccharide.</title>
        <authorList>
            <person name="Nedergaard S."/>
            <person name="Kobel C.M."/>
            <person name="Nielsen M.B."/>
            <person name="Moeller R.T."/>
            <person name="Jensen A.B."/>
            <person name="Noerskov-Lauritsen N."/>
        </authorList>
    </citation>
    <scope>NUCLEOTIDE SEQUENCE [LARGE SCALE GENOMIC DNA]</scope>
    <source>
        <strain evidence="4 7">PN_563</strain>
    </source>
</reference>
<evidence type="ECO:0000313" key="4">
    <source>
        <dbReference type="EMBL" id="TYA38745.1"/>
    </source>
</evidence>
<feature type="transmembrane region" description="Helical" evidence="1">
    <location>
        <begin position="20"/>
        <end position="37"/>
    </location>
</feature>
<dbReference type="Pfam" id="PF11444">
    <property type="entry name" value="DUF2895"/>
    <property type="match status" value="1"/>
</dbReference>
<dbReference type="Proteomes" id="UP000226080">
    <property type="component" value="Unassembled WGS sequence"/>
</dbReference>
<protein>
    <submittedName>
        <fullName evidence="4">TIGR03746 family integrating conjugative element protein</fullName>
    </submittedName>
</protein>
<evidence type="ECO:0000313" key="3">
    <source>
        <dbReference type="EMBL" id="PHO21685.1"/>
    </source>
</evidence>
<keyword evidence="1" id="KW-1133">Transmembrane helix</keyword>
<dbReference type="NCBIfam" id="TIGR03746">
    <property type="entry name" value="conj_TIGR03746"/>
    <property type="match status" value="1"/>
</dbReference>
<proteinExistence type="predicted"/>
<dbReference type="Proteomes" id="UP000072236">
    <property type="component" value="Chromosome"/>
</dbReference>
<dbReference type="AlphaFoldDB" id="A0A142G2R0"/>
<dbReference type="EMBL" id="PCGW01000001">
    <property type="protein sequence ID" value="PHO21685.1"/>
    <property type="molecule type" value="Genomic_DNA"/>
</dbReference>
<reference evidence="3 6" key="2">
    <citation type="submission" date="2017-10" db="EMBL/GenBank/DDBJ databases">
        <title>Draft genome sequences of Aggregatibacter actinomycetemcomitans strains 310a and 310b.</title>
        <authorList>
            <person name="May A.C."/>
            <person name="Ohta H."/>
            <person name="Maeda H."/>
            <person name="Kokeguchi S."/>
            <person name="Cugini C."/>
        </authorList>
    </citation>
    <scope>NUCLEOTIDE SEQUENCE [LARGE SCALE GENOMIC DNA]</scope>
    <source>
        <strain evidence="3 6">310b</strain>
    </source>
</reference>
<reference evidence="2 5" key="1">
    <citation type="submission" date="2015-10" db="EMBL/GenBank/DDBJ databases">
        <title>Tn-seq of a polymicrobial infection.</title>
        <authorList>
            <person name="Stacy A."/>
            <person name="Rumbaugh K.P."/>
            <person name="Whiteley M."/>
        </authorList>
    </citation>
    <scope>NUCLEOTIDE SEQUENCE [LARGE SCALE GENOMIC DNA]</scope>
    <source>
        <strain evidence="2 5">624</strain>
    </source>
</reference>
<name>A0A142G2R0_AGGAC</name>
<accession>A0A142G2R0</accession>
<dbReference type="OrthoDB" id="8558441at2"/>
<evidence type="ECO:0000313" key="5">
    <source>
        <dbReference type="Proteomes" id="UP000072236"/>
    </source>
</evidence>
<evidence type="ECO:0000313" key="7">
    <source>
        <dbReference type="Proteomes" id="UP000323012"/>
    </source>
</evidence>
<evidence type="ECO:0000313" key="6">
    <source>
        <dbReference type="Proteomes" id="UP000226080"/>
    </source>
</evidence>
<keyword evidence="6" id="KW-1185">Reference proteome</keyword>